<evidence type="ECO:0000256" key="6">
    <source>
        <dbReference type="ARBA" id="ARBA00022989"/>
    </source>
</evidence>
<feature type="transmembrane region" description="Helical" evidence="8">
    <location>
        <begin position="168"/>
        <end position="193"/>
    </location>
</feature>
<dbReference type="Gene3D" id="1.10.3470.10">
    <property type="entry name" value="ABC transporter involved in vitamin B12 uptake, BtuC"/>
    <property type="match status" value="1"/>
</dbReference>
<protein>
    <submittedName>
        <fullName evidence="9">FecCD family ABC transporter permease</fullName>
    </submittedName>
</protein>
<feature type="transmembrane region" description="Helical" evidence="8">
    <location>
        <begin position="106"/>
        <end position="125"/>
    </location>
</feature>
<evidence type="ECO:0000256" key="8">
    <source>
        <dbReference type="SAM" id="Phobius"/>
    </source>
</evidence>
<feature type="transmembrane region" description="Helical" evidence="8">
    <location>
        <begin position="213"/>
        <end position="232"/>
    </location>
</feature>
<dbReference type="SUPFAM" id="SSF81345">
    <property type="entry name" value="ABC transporter involved in vitamin B12 uptake, BtuC"/>
    <property type="match status" value="1"/>
</dbReference>
<accession>A0ABV5WFT5</accession>
<dbReference type="Proteomes" id="UP001589609">
    <property type="component" value="Unassembled WGS sequence"/>
</dbReference>
<proteinExistence type="inferred from homology"/>
<keyword evidence="4" id="KW-1003">Cell membrane</keyword>
<gene>
    <name evidence="9" type="ORF">ACFFMS_13710</name>
</gene>
<keyword evidence="7 8" id="KW-0472">Membrane</keyword>
<evidence type="ECO:0000256" key="4">
    <source>
        <dbReference type="ARBA" id="ARBA00022475"/>
    </source>
</evidence>
<dbReference type="Pfam" id="PF01032">
    <property type="entry name" value="FecCD"/>
    <property type="match status" value="1"/>
</dbReference>
<evidence type="ECO:0000256" key="2">
    <source>
        <dbReference type="ARBA" id="ARBA00007935"/>
    </source>
</evidence>
<dbReference type="EMBL" id="JBHMAF010000073">
    <property type="protein sequence ID" value="MFB9759481.1"/>
    <property type="molecule type" value="Genomic_DNA"/>
</dbReference>
<dbReference type="PANTHER" id="PTHR30472">
    <property type="entry name" value="FERRIC ENTEROBACTIN TRANSPORT SYSTEM PERMEASE PROTEIN"/>
    <property type="match status" value="1"/>
</dbReference>
<evidence type="ECO:0000256" key="3">
    <source>
        <dbReference type="ARBA" id="ARBA00022448"/>
    </source>
</evidence>
<dbReference type="InterPro" id="IPR037294">
    <property type="entry name" value="ABC_BtuC-like"/>
</dbReference>
<evidence type="ECO:0000256" key="7">
    <source>
        <dbReference type="ARBA" id="ARBA00023136"/>
    </source>
</evidence>
<feature type="transmembrane region" description="Helical" evidence="8">
    <location>
        <begin position="296"/>
        <end position="317"/>
    </location>
</feature>
<feature type="transmembrane region" description="Helical" evidence="8">
    <location>
        <begin position="137"/>
        <end position="156"/>
    </location>
</feature>
<feature type="transmembrane region" description="Helical" evidence="8">
    <location>
        <begin position="257"/>
        <end position="284"/>
    </location>
</feature>
<reference evidence="9 10" key="1">
    <citation type="submission" date="2024-09" db="EMBL/GenBank/DDBJ databases">
        <authorList>
            <person name="Sun Q."/>
            <person name="Mori K."/>
        </authorList>
    </citation>
    <scope>NUCLEOTIDE SEQUENCE [LARGE SCALE GENOMIC DNA]</scope>
    <source>
        <strain evidence="9 10">JCM 11201</strain>
    </source>
</reference>
<comment type="similarity">
    <text evidence="2">Belongs to the binding-protein-dependent transport system permease family. FecCD subfamily.</text>
</comment>
<evidence type="ECO:0000256" key="1">
    <source>
        <dbReference type="ARBA" id="ARBA00004651"/>
    </source>
</evidence>
<evidence type="ECO:0000313" key="10">
    <source>
        <dbReference type="Proteomes" id="UP001589609"/>
    </source>
</evidence>
<dbReference type="InterPro" id="IPR000522">
    <property type="entry name" value="ABC_transptr_permease_BtuC"/>
</dbReference>
<keyword evidence="5 8" id="KW-0812">Transmembrane</keyword>
<keyword evidence="3" id="KW-0813">Transport</keyword>
<feature type="transmembrane region" description="Helical" evidence="8">
    <location>
        <begin position="21"/>
        <end position="42"/>
    </location>
</feature>
<evidence type="ECO:0000313" key="9">
    <source>
        <dbReference type="EMBL" id="MFB9759481.1"/>
    </source>
</evidence>
<keyword evidence="10" id="KW-1185">Reference proteome</keyword>
<keyword evidence="6 8" id="KW-1133">Transmembrane helix</keyword>
<dbReference type="CDD" id="cd06550">
    <property type="entry name" value="TM_ABC_iron-siderophores_like"/>
    <property type="match status" value="1"/>
</dbReference>
<dbReference type="RefSeq" id="WP_379949794.1">
    <property type="nucleotide sequence ID" value="NZ_JBHMAF010000073.1"/>
</dbReference>
<organism evidence="9 10">
    <name type="scientific">Ectobacillus funiculus</name>
    <dbReference type="NCBI Taxonomy" id="137993"/>
    <lineage>
        <taxon>Bacteria</taxon>
        <taxon>Bacillati</taxon>
        <taxon>Bacillota</taxon>
        <taxon>Bacilli</taxon>
        <taxon>Bacillales</taxon>
        <taxon>Bacillaceae</taxon>
        <taxon>Ectobacillus</taxon>
    </lineage>
</organism>
<comment type="caution">
    <text evidence="9">The sequence shown here is derived from an EMBL/GenBank/DDBJ whole genome shotgun (WGS) entry which is preliminary data.</text>
</comment>
<dbReference type="PANTHER" id="PTHR30472:SF24">
    <property type="entry name" value="FERRIC ENTEROBACTIN TRANSPORT SYSTEM PERMEASE PROTEIN FEPG"/>
    <property type="match status" value="1"/>
</dbReference>
<sequence length="351" mass="36992">MKKHIPLRIGHNISFLLQQKALLTIGCLLGAVICLFFVSAGIGEMQISPVRVFQALIGEGNEMDRLVVTTFRLPRILIALLVGIGLAIAGSILQGLVRNPLASPEIIGVTDGAGAAVVLCLALFSDTNGSLTISIQWLPLAAFLGASLTAFLIYVLSLKHGEITPLRMVLIGIGIAALLKAVTTLLMVLGPIHNASQANIWLTGTVHGSNWKNVAILAPWITLLSLIAWLMARKLNVQELGDALATGLGNRVGRQRFYLLLLCTALVGGSVAFAGGIIFVGLIAPHIARKLVGSSYGALIPTAALIGALLMMGADLIGRIILSPLEVPAGVFTAAIGAPYFIYLLYRSRNS</sequence>
<evidence type="ECO:0000256" key="5">
    <source>
        <dbReference type="ARBA" id="ARBA00022692"/>
    </source>
</evidence>
<name>A0ABV5WFT5_9BACI</name>
<feature type="transmembrane region" description="Helical" evidence="8">
    <location>
        <begin position="329"/>
        <end position="346"/>
    </location>
</feature>
<feature type="transmembrane region" description="Helical" evidence="8">
    <location>
        <begin position="76"/>
        <end position="97"/>
    </location>
</feature>
<comment type="subcellular location">
    <subcellularLocation>
        <location evidence="1">Cell membrane</location>
        <topology evidence="1">Multi-pass membrane protein</topology>
    </subcellularLocation>
</comment>